<organism evidence="2 3">
    <name type="scientific">Zasmidium cellare</name>
    <name type="common">Wine cellar mold</name>
    <name type="synonym">Racodium cellare</name>
    <dbReference type="NCBI Taxonomy" id="395010"/>
    <lineage>
        <taxon>Eukaryota</taxon>
        <taxon>Fungi</taxon>
        <taxon>Dikarya</taxon>
        <taxon>Ascomycota</taxon>
        <taxon>Pezizomycotina</taxon>
        <taxon>Dothideomycetes</taxon>
        <taxon>Dothideomycetidae</taxon>
        <taxon>Mycosphaerellales</taxon>
        <taxon>Mycosphaerellaceae</taxon>
        <taxon>Zasmidium</taxon>
    </lineage>
</organism>
<dbReference type="Gene3D" id="3.90.79.10">
    <property type="entry name" value="Nucleoside Triphosphate Pyrophosphohydrolase"/>
    <property type="match status" value="1"/>
</dbReference>
<proteinExistence type="predicted"/>
<name>A0ABR0EBX4_ZASCE</name>
<accession>A0ABR0EBX4</accession>
<feature type="domain" description="Nudix hydrolase" evidence="1">
    <location>
        <begin position="34"/>
        <end position="175"/>
    </location>
</feature>
<evidence type="ECO:0000259" key="1">
    <source>
        <dbReference type="PROSITE" id="PS51462"/>
    </source>
</evidence>
<dbReference type="InterPro" id="IPR015797">
    <property type="entry name" value="NUDIX_hydrolase-like_dom_sf"/>
</dbReference>
<evidence type="ECO:0000313" key="2">
    <source>
        <dbReference type="EMBL" id="KAK4498723.1"/>
    </source>
</evidence>
<dbReference type="PROSITE" id="PS51462">
    <property type="entry name" value="NUDIX"/>
    <property type="match status" value="1"/>
</dbReference>
<dbReference type="SUPFAM" id="SSF55811">
    <property type="entry name" value="Nudix"/>
    <property type="match status" value="1"/>
</dbReference>
<gene>
    <name evidence="2" type="ORF">PRZ48_009233</name>
</gene>
<comment type="caution">
    <text evidence="2">The sequence shown here is derived from an EMBL/GenBank/DDBJ whole genome shotgun (WGS) entry which is preliminary data.</text>
</comment>
<dbReference type="Proteomes" id="UP001305779">
    <property type="component" value="Unassembled WGS sequence"/>
</dbReference>
<evidence type="ECO:0000313" key="3">
    <source>
        <dbReference type="Proteomes" id="UP001305779"/>
    </source>
</evidence>
<dbReference type="PANTHER" id="PTHR43736">
    <property type="entry name" value="ADP-RIBOSE PYROPHOSPHATASE"/>
    <property type="match status" value="1"/>
</dbReference>
<dbReference type="EMBL" id="JAXOVC010000007">
    <property type="protein sequence ID" value="KAK4498723.1"/>
    <property type="molecule type" value="Genomic_DNA"/>
</dbReference>
<protein>
    <recommendedName>
        <fullName evidence="1">Nudix hydrolase domain-containing protein</fullName>
    </recommendedName>
</protein>
<dbReference type="InterPro" id="IPR000086">
    <property type="entry name" value="NUDIX_hydrolase_dom"/>
</dbReference>
<keyword evidence="3" id="KW-1185">Reference proteome</keyword>
<dbReference type="Pfam" id="PF00293">
    <property type="entry name" value="NUDIX"/>
    <property type="match status" value="1"/>
</dbReference>
<sequence length="188" mass="20803">MTKGSTFGFEYDPLLEEFAVSKDIYLGARPDASYNFVATASFVLDTESSGGPRILLLQRAASDSNPNKWEPPGGACDDEDETILHAALRELREEAGLEGTHIDGAVGNPHFFVTRSGKRVCQFNFAVRVATGHGTPPVVKLDPEEHQNHVWATEHDVKARRVGDVDLEFTSDEVERNVLLAFKYAREK</sequence>
<dbReference type="PANTHER" id="PTHR43736:SF1">
    <property type="entry name" value="DIHYDRONEOPTERIN TRIPHOSPHATE DIPHOSPHATASE"/>
    <property type="match status" value="1"/>
</dbReference>
<reference evidence="2 3" key="1">
    <citation type="journal article" date="2023" name="G3 (Bethesda)">
        <title>A chromosome-level genome assembly of Zasmidium syzygii isolated from banana leaves.</title>
        <authorList>
            <person name="van Westerhoven A.C."/>
            <person name="Mehrabi R."/>
            <person name="Talebi R."/>
            <person name="Steentjes M.B.F."/>
            <person name="Corcolon B."/>
            <person name="Chong P.A."/>
            <person name="Kema G.H.J."/>
            <person name="Seidl M.F."/>
        </authorList>
    </citation>
    <scope>NUCLEOTIDE SEQUENCE [LARGE SCALE GENOMIC DNA]</scope>
    <source>
        <strain evidence="2 3">P124</strain>
    </source>
</reference>
<dbReference type="CDD" id="cd02883">
    <property type="entry name" value="NUDIX_Hydrolase"/>
    <property type="match status" value="1"/>
</dbReference>